<gene>
    <name evidence="1" type="ORF">THAOC_35974</name>
</gene>
<evidence type="ECO:0000313" key="1">
    <source>
        <dbReference type="EMBL" id="EJK45416.1"/>
    </source>
</evidence>
<dbReference type="AlphaFoldDB" id="K0R951"/>
<organism evidence="1 2">
    <name type="scientific">Thalassiosira oceanica</name>
    <name type="common">Marine diatom</name>
    <dbReference type="NCBI Taxonomy" id="159749"/>
    <lineage>
        <taxon>Eukaryota</taxon>
        <taxon>Sar</taxon>
        <taxon>Stramenopiles</taxon>
        <taxon>Ochrophyta</taxon>
        <taxon>Bacillariophyta</taxon>
        <taxon>Coscinodiscophyceae</taxon>
        <taxon>Thalassiosirophycidae</taxon>
        <taxon>Thalassiosirales</taxon>
        <taxon>Thalassiosiraceae</taxon>
        <taxon>Thalassiosira</taxon>
    </lineage>
</organism>
<dbReference type="EMBL" id="AGNL01048536">
    <property type="protein sequence ID" value="EJK45416.1"/>
    <property type="molecule type" value="Genomic_DNA"/>
</dbReference>
<sequence>MSSRASVLESLARLCSAGLRSHGHFLSTAPEGEQVEQRSSIESVAHALTVPHYSGDRHKRAYSTEGLSKLRYGEADDFTFGRFAPPNAIEEAMNDCRSPKSFRKYKKGDTEGSYCSTRLGGDWVLAESKQIAKSCRAVDVLQAYLDGDNQKKCNPDKVKDCRIYRTGPGQYRQEMVLKPQRVLTGWTTVMRYTQKIRIDMIGQRAFNCFVQLDPTSKSTTKLKPFDKLAVNVSLREVGDDVHIYAAGFMRVNRKIVPNLYIFDASGIAGAMAGKGTLWLSSHFADRQKKKR</sequence>
<protein>
    <recommendedName>
        <fullName evidence="3">START domain-containing protein</fullName>
    </recommendedName>
</protein>
<proteinExistence type="predicted"/>
<keyword evidence="2" id="KW-1185">Reference proteome</keyword>
<accession>K0R951</accession>
<evidence type="ECO:0000313" key="2">
    <source>
        <dbReference type="Proteomes" id="UP000266841"/>
    </source>
</evidence>
<dbReference type="OrthoDB" id="45729at2759"/>
<comment type="caution">
    <text evidence="1">The sequence shown here is derived from an EMBL/GenBank/DDBJ whole genome shotgun (WGS) entry which is preliminary data.</text>
</comment>
<evidence type="ECO:0008006" key="3">
    <source>
        <dbReference type="Google" id="ProtNLM"/>
    </source>
</evidence>
<dbReference type="Proteomes" id="UP000266841">
    <property type="component" value="Unassembled WGS sequence"/>
</dbReference>
<reference evidence="1 2" key="1">
    <citation type="journal article" date="2012" name="Genome Biol.">
        <title>Genome and low-iron response of an oceanic diatom adapted to chronic iron limitation.</title>
        <authorList>
            <person name="Lommer M."/>
            <person name="Specht M."/>
            <person name="Roy A.S."/>
            <person name="Kraemer L."/>
            <person name="Andreson R."/>
            <person name="Gutowska M.A."/>
            <person name="Wolf J."/>
            <person name="Bergner S.V."/>
            <person name="Schilhabel M.B."/>
            <person name="Klostermeier U.C."/>
            <person name="Beiko R.G."/>
            <person name="Rosenstiel P."/>
            <person name="Hippler M."/>
            <person name="Laroche J."/>
        </authorList>
    </citation>
    <scope>NUCLEOTIDE SEQUENCE [LARGE SCALE GENOMIC DNA]</scope>
    <source>
        <strain evidence="1 2">CCMP1005</strain>
    </source>
</reference>
<name>K0R951_THAOC</name>